<keyword evidence="4 7" id="KW-0812">Transmembrane</keyword>
<dbReference type="InterPro" id="IPR023997">
    <property type="entry name" value="TonB-dep_OMP_SusC/RagA_CS"/>
</dbReference>
<proteinExistence type="inferred from homology"/>
<dbReference type="STRING" id="1127699.HMPREF9151_00978"/>
<accession>L1NE57</accession>
<dbReference type="Gene3D" id="2.40.170.20">
    <property type="entry name" value="TonB-dependent receptor, beta-barrel domain"/>
    <property type="match status" value="1"/>
</dbReference>
<evidence type="ECO:0000256" key="8">
    <source>
        <dbReference type="SAM" id="SignalP"/>
    </source>
</evidence>
<evidence type="ECO:0000259" key="9">
    <source>
        <dbReference type="Pfam" id="PF07715"/>
    </source>
</evidence>
<dbReference type="SUPFAM" id="SSF56935">
    <property type="entry name" value="Porins"/>
    <property type="match status" value="1"/>
</dbReference>
<gene>
    <name evidence="10" type="ORF">HMPREF9151_00978</name>
</gene>
<evidence type="ECO:0000256" key="2">
    <source>
        <dbReference type="ARBA" id="ARBA00022448"/>
    </source>
</evidence>
<feature type="chain" id="PRO_5003955080" evidence="8">
    <location>
        <begin position="22"/>
        <end position="1103"/>
    </location>
</feature>
<dbReference type="Pfam" id="PF13715">
    <property type="entry name" value="CarbopepD_reg_2"/>
    <property type="match status" value="1"/>
</dbReference>
<dbReference type="GO" id="GO:0009279">
    <property type="term" value="C:cell outer membrane"/>
    <property type="evidence" value="ECO:0007669"/>
    <property type="project" value="UniProtKB-SubCell"/>
</dbReference>
<evidence type="ECO:0000313" key="11">
    <source>
        <dbReference type="Proteomes" id="UP000010433"/>
    </source>
</evidence>
<keyword evidence="5 7" id="KW-0472">Membrane</keyword>
<dbReference type="Pfam" id="PF07715">
    <property type="entry name" value="Plug"/>
    <property type="match status" value="1"/>
</dbReference>
<keyword evidence="8" id="KW-0732">Signal</keyword>
<organism evidence="10 11">
    <name type="scientific">Hoylesella saccharolytica F0055</name>
    <dbReference type="NCBI Taxonomy" id="1127699"/>
    <lineage>
        <taxon>Bacteria</taxon>
        <taxon>Pseudomonadati</taxon>
        <taxon>Bacteroidota</taxon>
        <taxon>Bacteroidia</taxon>
        <taxon>Bacteroidales</taxon>
        <taxon>Prevotellaceae</taxon>
        <taxon>Hoylesella</taxon>
    </lineage>
</organism>
<dbReference type="PATRIC" id="fig|1127699.3.peg.901"/>
<feature type="domain" description="TonB-dependent receptor plug" evidence="9">
    <location>
        <begin position="112"/>
        <end position="239"/>
    </location>
</feature>
<protein>
    <submittedName>
        <fullName evidence="10">TonB-dependent receptor plug domain protein</fullName>
    </submittedName>
</protein>
<dbReference type="Gene3D" id="2.60.40.1120">
    <property type="entry name" value="Carboxypeptidase-like, regulatory domain"/>
    <property type="match status" value="1"/>
</dbReference>
<evidence type="ECO:0000256" key="6">
    <source>
        <dbReference type="ARBA" id="ARBA00023237"/>
    </source>
</evidence>
<evidence type="ECO:0000256" key="7">
    <source>
        <dbReference type="PROSITE-ProRule" id="PRU01360"/>
    </source>
</evidence>
<evidence type="ECO:0000256" key="5">
    <source>
        <dbReference type="ARBA" id="ARBA00023136"/>
    </source>
</evidence>
<dbReference type="NCBIfam" id="TIGR04057">
    <property type="entry name" value="SusC_RagA_signa"/>
    <property type="match status" value="1"/>
</dbReference>
<evidence type="ECO:0000256" key="3">
    <source>
        <dbReference type="ARBA" id="ARBA00022452"/>
    </source>
</evidence>
<keyword evidence="11" id="KW-1185">Reference proteome</keyword>
<dbReference type="RefSeq" id="WP_009162192.1">
    <property type="nucleotide sequence ID" value="NZ_KB290984.1"/>
</dbReference>
<dbReference type="PROSITE" id="PS52016">
    <property type="entry name" value="TONB_DEPENDENT_REC_3"/>
    <property type="match status" value="1"/>
</dbReference>
<reference evidence="10 11" key="1">
    <citation type="submission" date="2012-05" db="EMBL/GenBank/DDBJ databases">
        <authorList>
            <person name="Weinstock G."/>
            <person name="Sodergren E."/>
            <person name="Lobos E.A."/>
            <person name="Fulton L."/>
            <person name="Fulton R."/>
            <person name="Courtney L."/>
            <person name="Fronick C."/>
            <person name="O'Laughlin M."/>
            <person name="Godfrey J."/>
            <person name="Wilson R.M."/>
            <person name="Miner T."/>
            <person name="Farmer C."/>
            <person name="Delehaunty K."/>
            <person name="Cordes M."/>
            <person name="Minx P."/>
            <person name="Tomlinson C."/>
            <person name="Chen J."/>
            <person name="Wollam A."/>
            <person name="Pepin K.H."/>
            <person name="Bhonagiri V."/>
            <person name="Zhang X."/>
            <person name="Suruliraj S."/>
            <person name="Warren W."/>
            <person name="Mitreva M."/>
            <person name="Mardis E.R."/>
            <person name="Wilson R.K."/>
        </authorList>
    </citation>
    <scope>NUCLEOTIDE SEQUENCE [LARGE SCALE GENOMIC DNA]</scope>
    <source>
        <strain evidence="10 11">F0055</strain>
    </source>
</reference>
<dbReference type="Proteomes" id="UP000010433">
    <property type="component" value="Unassembled WGS sequence"/>
</dbReference>
<keyword evidence="2 7" id="KW-0813">Transport</keyword>
<dbReference type="HOGENOM" id="CLU_004317_0_1_10"/>
<dbReference type="InterPro" id="IPR036942">
    <property type="entry name" value="Beta-barrel_TonB_sf"/>
</dbReference>
<dbReference type="SUPFAM" id="SSF49464">
    <property type="entry name" value="Carboxypeptidase regulatory domain-like"/>
    <property type="match status" value="1"/>
</dbReference>
<comment type="similarity">
    <text evidence="7">Belongs to the TonB-dependent receptor family.</text>
</comment>
<comment type="subcellular location">
    <subcellularLocation>
        <location evidence="1 7">Cell outer membrane</location>
        <topology evidence="1 7">Multi-pass membrane protein</topology>
    </subcellularLocation>
</comment>
<evidence type="ECO:0000313" key="10">
    <source>
        <dbReference type="EMBL" id="EKY01621.1"/>
    </source>
</evidence>
<name>L1NE57_9BACT</name>
<keyword evidence="6 7" id="KW-0998">Cell outer membrane</keyword>
<keyword evidence="3 7" id="KW-1134">Transmembrane beta strand</keyword>
<evidence type="ECO:0000256" key="4">
    <source>
        <dbReference type="ARBA" id="ARBA00022692"/>
    </source>
</evidence>
<sequence>MEKRLSMIAALLCMMISTAFAQSKISGTVISQDDGQPMVGVTVVVQGNKTNGAVTDIDGKFAINVQEGKKLTFSYVGMETLTLPAKDNMTVSMRANTTLNEVVVTGLLRVDKRMFTGATSKIDADKAKLDGIADISRSLEGRSAGVSVQNVSGTFGTAPKIRVRGATSIYGSSKPLWVVDGVIMEDVSNIGADDLASGDPETLISSAIAGLNADDIESFQILKDGSATSIYGARAMAGVIVVTTKKGRQGQANINYTGEFTTRMIPSYSNFDILNSQEQMDIYRELERKGWLKFSDVLNGSDYGVYGKMYELINTYDPTTGKFAVPNTVEGRNAYLQQAEFRNTNWFKQLFSSAIMQNHSVSMSGGTAKSNYYASLSAMIDPGWYKQSNVNRYTVNLNATHHLLDNLSLNIIGGASYRKQKAPGTLGQDVDVVNGQVKRDFDINPYSYSLNTSRALDPRTYYVANYAPFNILNELQNNYMDLNVLDAKFQFELKYKPLKGLELGVLGAFKYAMTSQEHKITEYSNQAQAYRAMANSIIRDANSYLYKDPDQPYALKRTVLPNGGFYHKTENRMSDYDFRATASYNRTFNKIHILNLFGGMETTGIERTRSYFNGVGMQYSSGEMPFYLYEYFKQLVEEGSDYYKLTNTNSRSAAFYGNATYSYQGKYVLNGTYRYEGSNQMGRSRAARWMSTWNVSGAWNVHEEAFFPKLKPLSHLTMRLSYSLTGTPPDSRYSNSTAIFKAKNPYRLFATDKESAIELESLANWGLTYEKKNEFNFGVDFGLLQDRLNIIFDVYTRNNFDEIGNVATQGVGGAVIRTGNVAEMKSNGMELSISSTNIKTKDFTWSTNFVYSYTNTEITKLMNRGRVIDLVKGNGYALQGYPARALFSIPFVGISDTGLPMVLNEKGEVTSDDINFQERNKTSYLKYEGPTDPKYTGSLGNTFSYKGFHLNIFMTYSFGNVVRLDPVFKAKYNDLASMTKVFKNRFAQSGDQYKTNVPGIVDYRDYSKNRSLRQGYNAYNYTTVRTAKGDFIRMKEISLAYDFPAKWLSHTPVNRMSLKLQATNLFLIYADKKLNGQDPEFFNSGGVAAPLPKQFTLTLKVGL</sequence>
<comment type="caution">
    <text evidence="10">The sequence shown here is derived from an EMBL/GenBank/DDBJ whole genome shotgun (WGS) entry which is preliminary data.</text>
</comment>
<dbReference type="OrthoDB" id="9768177at2"/>
<dbReference type="AlphaFoldDB" id="L1NE57"/>
<dbReference type="InterPro" id="IPR039426">
    <property type="entry name" value="TonB-dep_rcpt-like"/>
</dbReference>
<dbReference type="InterPro" id="IPR008969">
    <property type="entry name" value="CarboxyPept-like_regulatory"/>
</dbReference>
<dbReference type="InterPro" id="IPR012910">
    <property type="entry name" value="Plug_dom"/>
</dbReference>
<keyword evidence="10" id="KW-0675">Receptor</keyword>
<dbReference type="EMBL" id="AMEP01000065">
    <property type="protein sequence ID" value="EKY01621.1"/>
    <property type="molecule type" value="Genomic_DNA"/>
</dbReference>
<dbReference type="InterPro" id="IPR037066">
    <property type="entry name" value="Plug_dom_sf"/>
</dbReference>
<dbReference type="NCBIfam" id="TIGR04056">
    <property type="entry name" value="OMP_RagA_SusC"/>
    <property type="match status" value="1"/>
</dbReference>
<dbReference type="InterPro" id="IPR023996">
    <property type="entry name" value="TonB-dep_OMP_SusC/RagA"/>
</dbReference>
<evidence type="ECO:0000256" key="1">
    <source>
        <dbReference type="ARBA" id="ARBA00004571"/>
    </source>
</evidence>
<feature type="signal peptide" evidence="8">
    <location>
        <begin position="1"/>
        <end position="21"/>
    </location>
</feature>
<dbReference type="Gene3D" id="2.170.130.10">
    <property type="entry name" value="TonB-dependent receptor, plug domain"/>
    <property type="match status" value="1"/>
</dbReference>